<feature type="compositionally biased region" description="Basic residues" evidence="1">
    <location>
        <begin position="10"/>
        <end position="20"/>
    </location>
</feature>
<organism evidence="2">
    <name type="scientific">Aegilops tauschii</name>
    <name type="common">Tausch's goatgrass</name>
    <name type="synonym">Aegilops squarrosa</name>
    <dbReference type="NCBI Taxonomy" id="37682"/>
    <lineage>
        <taxon>Eukaryota</taxon>
        <taxon>Viridiplantae</taxon>
        <taxon>Streptophyta</taxon>
        <taxon>Embryophyta</taxon>
        <taxon>Tracheophyta</taxon>
        <taxon>Spermatophyta</taxon>
        <taxon>Magnoliopsida</taxon>
        <taxon>Liliopsida</taxon>
        <taxon>Poales</taxon>
        <taxon>Poaceae</taxon>
        <taxon>BOP clade</taxon>
        <taxon>Pooideae</taxon>
        <taxon>Triticodae</taxon>
        <taxon>Triticeae</taxon>
        <taxon>Triticinae</taxon>
        <taxon>Aegilops</taxon>
    </lineage>
</organism>
<dbReference type="EnsemblPlants" id="EMT06323">
    <property type="protein sequence ID" value="EMT06323"/>
    <property type="gene ID" value="F775_00130"/>
</dbReference>
<dbReference type="PANTHER" id="PTHR44489">
    <property type="match status" value="1"/>
</dbReference>
<feature type="region of interest" description="Disordered" evidence="1">
    <location>
        <begin position="1"/>
        <end position="20"/>
    </location>
</feature>
<feature type="compositionally biased region" description="Basic and acidic residues" evidence="1">
    <location>
        <begin position="67"/>
        <end position="78"/>
    </location>
</feature>
<reference evidence="2" key="1">
    <citation type="submission" date="2015-06" db="UniProtKB">
        <authorList>
            <consortium name="EnsemblPlants"/>
        </authorList>
    </citation>
    <scope>IDENTIFICATION</scope>
</reference>
<protein>
    <submittedName>
        <fullName evidence="2">Uncharacterized protein</fullName>
    </submittedName>
</protein>
<feature type="region of interest" description="Disordered" evidence="1">
    <location>
        <begin position="67"/>
        <end position="92"/>
    </location>
</feature>
<evidence type="ECO:0000256" key="1">
    <source>
        <dbReference type="SAM" id="MobiDB-lite"/>
    </source>
</evidence>
<dbReference type="AlphaFoldDB" id="M8BHX7"/>
<accession>M8BHX7</accession>
<evidence type="ECO:0000313" key="2">
    <source>
        <dbReference type="EnsemblPlants" id="EMT06323"/>
    </source>
</evidence>
<name>M8BHX7_AEGTA</name>
<sequence>MGCCLDTKGKGKGRLSHRHGMMKARTEEAKRVVAVGGGGANLATLVEGGGRHRLAISLLDETVDPRCIESSGKGKDDAQPWPSLGVEDEPRVSSRTLETWKFPHGNDADRDGEFMVGALALTGMPDAQSKPVLVCSLNDNTVRLYDLPSFSDRGRIFSKQEIRAIQTGPGGLFFTGDGTGELKKYFFLKHCTVKTSPYIALLYAHSWKSIWCKTNA</sequence>
<dbReference type="InterPro" id="IPR044715">
    <property type="entry name" value="WDR86-like"/>
</dbReference>
<proteinExistence type="predicted"/>
<dbReference type="ExpressionAtlas" id="M8BHX7">
    <property type="expression patterns" value="baseline"/>
</dbReference>
<dbReference type="PANTHER" id="PTHR44489:SF1">
    <property type="entry name" value="ZINC FINGER CCCH DOMAIN-CONTAINING PROTEIN 63"/>
    <property type="match status" value="1"/>
</dbReference>